<dbReference type="InterPro" id="IPR036345">
    <property type="entry name" value="ExoRNase_PH_dom2_sf"/>
</dbReference>
<name>A0A1A9UI53_GLOAU</name>
<dbReference type="GO" id="GO:0000176">
    <property type="term" value="C:nuclear exosome (RNase complex)"/>
    <property type="evidence" value="ECO:0007669"/>
    <property type="project" value="TreeGrafter"/>
</dbReference>
<evidence type="ECO:0000313" key="10">
    <source>
        <dbReference type="Proteomes" id="UP000078200"/>
    </source>
</evidence>
<dbReference type="VEuPathDB" id="VectorBase:GAUT005587"/>
<feature type="domain" description="Exoribonuclease phosphorolytic" evidence="8">
    <location>
        <begin position="196"/>
        <end position="262"/>
    </location>
</feature>
<feature type="domain" description="Exoribonuclease phosphorolytic" evidence="7">
    <location>
        <begin position="32"/>
        <end position="166"/>
    </location>
</feature>
<dbReference type="InterPro" id="IPR015847">
    <property type="entry name" value="ExoRNase_PH_dom2"/>
</dbReference>
<dbReference type="InterPro" id="IPR027408">
    <property type="entry name" value="PNPase/RNase_PH_dom_sf"/>
</dbReference>
<dbReference type="GO" id="GO:0000177">
    <property type="term" value="C:cytoplasmic exosome (RNase complex)"/>
    <property type="evidence" value="ECO:0007669"/>
    <property type="project" value="TreeGrafter"/>
</dbReference>
<protein>
    <recommendedName>
        <fullName evidence="6">Ribosomal RNA-processing protein 42</fullName>
    </recommendedName>
</protein>
<keyword evidence="5" id="KW-0271">Exosome</keyword>
<dbReference type="GO" id="GO:0000467">
    <property type="term" value="P:exonucleolytic trimming to generate mature 3'-end of 5.8S rRNA from tricistronic rRNA transcript (SSU-rRNA, 5.8S rRNA, LSU-rRNA)"/>
    <property type="evidence" value="ECO:0007669"/>
    <property type="project" value="TreeGrafter"/>
</dbReference>
<dbReference type="SUPFAM" id="SSF54211">
    <property type="entry name" value="Ribosomal protein S5 domain 2-like"/>
    <property type="match status" value="1"/>
</dbReference>
<evidence type="ECO:0000256" key="2">
    <source>
        <dbReference type="ARBA" id="ARBA00004604"/>
    </source>
</evidence>
<dbReference type="GO" id="GO:0071038">
    <property type="term" value="P:TRAMP-dependent tRNA surveillance pathway"/>
    <property type="evidence" value="ECO:0007669"/>
    <property type="project" value="TreeGrafter"/>
</dbReference>
<dbReference type="Gene3D" id="3.30.230.70">
    <property type="entry name" value="GHMP Kinase, N-terminal domain"/>
    <property type="match status" value="1"/>
</dbReference>
<dbReference type="AlphaFoldDB" id="A0A1A9UI53"/>
<dbReference type="Proteomes" id="UP000078200">
    <property type="component" value="Unassembled WGS sequence"/>
</dbReference>
<keyword evidence="4" id="KW-0963">Cytoplasm</keyword>
<dbReference type="GO" id="GO:0071035">
    <property type="term" value="P:nuclear polyadenylation-dependent rRNA catabolic process"/>
    <property type="evidence" value="ECO:0007669"/>
    <property type="project" value="TreeGrafter"/>
</dbReference>
<accession>A0A1A9UI53</accession>
<dbReference type="GO" id="GO:0016075">
    <property type="term" value="P:rRNA catabolic process"/>
    <property type="evidence" value="ECO:0007669"/>
    <property type="project" value="TreeGrafter"/>
</dbReference>
<dbReference type="PANTHER" id="PTHR11097">
    <property type="entry name" value="EXOSOME COMPLEX EXONUCLEASE RIBOSOMAL RNA PROCESSING PROTEIN"/>
    <property type="match status" value="1"/>
</dbReference>
<dbReference type="PANTHER" id="PTHR11097:SF8">
    <property type="entry name" value="EXOSOME COMPLEX COMPONENT RRP42"/>
    <property type="match status" value="1"/>
</dbReference>
<evidence type="ECO:0000256" key="4">
    <source>
        <dbReference type="ARBA" id="ARBA00022490"/>
    </source>
</evidence>
<dbReference type="InterPro" id="IPR001247">
    <property type="entry name" value="ExoRNase_PH_dom1"/>
</dbReference>
<dbReference type="Pfam" id="PF01138">
    <property type="entry name" value="RNase_PH"/>
    <property type="match status" value="1"/>
</dbReference>
<dbReference type="InterPro" id="IPR020568">
    <property type="entry name" value="Ribosomal_Su5_D2-typ_SF"/>
</dbReference>
<comment type="subcellular location">
    <subcellularLocation>
        <location evidence="1">Cytoplasm</location>
    </subcellularLocation>
    <subcellularLocation>
        <location evidence="2">Nucleus</location>
        <location evidence="2">Nucleolus</location>
    </subcellularLocation>
</comment>
<dbReference type="SUPFAM" id="SSF55666">
    <property type="entry name" value="Ribonuclease PH domain 2-like"/>
    <property type="match status" value="1"/>
</dbReference>
<dbReference type="CDD" id="cd11367">
    <property type="entry name" value="RNase_PH_RRP42"/>
    <property type="match status" value="1"/>
</dbReference>
<evidence type="ECO:0000259" key="7">
    <source>
        <dbReference type="Pfam" id="PF01138"/>
    </source>
</evidence>
<dbReference type="GO" id="GO:0034473">
    <property type="term" value="P:U1 snRNA 3'-end processing"/>
    <property type="evidence" value="ECO:0007669"/>
    <property type="project" value="TreeGrafter"/>
</dbReference>
<dbReference type="Pfam" id="PF03725">
    <property type="entry name" value="RNase_PH_C"/>
    <property type="match status" value="1"/>
</dbReference>
<evidence type="ECO:0000256" key="3">
    <source>
        <dbReference type="ARBA" id="ARBA00006678"/>
    </source>
</evidence>
<evidence type="ECO:0000313" key="9">
    <source>
        <dbReference type="EnsemblMetazoa" id="GAUT005587-PA"/>
    </source>
</evidence>
<dbReference type="EnsemblMetazoa" id="GAUT005587-RA">
    <property type="protein sequence ID" value="GAUT005587-PA"/>
    <property type="gene ID" value="GAUT005587"/>
</dbReference>
<dbReference type="GO" id="GO:0034475">
    <property type="term" value="P:U4 snRNA 3'-end processing"/>
    <property type="evidence" value="ECO:0007669"/>
    <property type="project" value="TreeGrafter"/>
</dbReference>
<keyword evidence="10" id="KW-1185">Reference proteome</keyword>
<proteinExistence type="inferred from homology"/>
<evidence type="ECO:0000256" key="6">
    <source>
        <dbReference type="ARBA" id="ARBA00042523"/>
    </source>
</evidence>
<comment type="similarity">
    <text evidence="3">Belongs to the RNase PH family.</text>
</comment>
<evidence type="ECO:0000256" key="1">
    <source>
        <dbReference type="ARBA" id="ARBA00004496"/>
    </source>
</evidence>
<evidence type="ECO:0000259" key="8">
    <source>
        <dbReference type="Pfam" id="PF03725"/>
    </source>
</evidence>
<sequence>MANIALSEAEKTFILHGVEEDFRVDGRSCRDYRPMELETELVNNASGSARLRLANTDILVGIKTEIDKPSIQFPDRGKIDFFVDCSANAAPEFEGRGGEELALELADTLANAYESSLAFDLKDLCILPGQQCWKLYVDILILECGGNLFDAVSLAAKAALYNTKIPRVTSALMDAGEADLIISDDPHDCTRIKIDHIPILVTVCKIGDCCVVDPSAEEEECSTVSIVVAVSRRDDSTFISHTHTLGNGSLHKDTVFNCLKLGVPVAEQLNEALMKTLILEESVLGMQKNRSVGFLK</sequence>
<evidence type="ECO:0000256" key="5">
    <source>
        <dbReference type="ARBA" id="ARBA00022835"/>
    </source>
</evidence>
<dbReference type="GO" id="GO:0071028">
    <property type="term" value="P:nuclear mRNA surveillance"/>
    <property type="evidence" value="ECO:0007669"/>
    <property type="project" value="TreeGrafter"/>
</dbReference>
<dbReference type="GO" id="GO:0034476">
    <property type="term" value="P:U5 snRNA 3'-end processing"/>
    <property type="evidence" value="ECO:0007669"/>
    <property type="project" value="TreeGrafter"/>
</dbReference>
<organism evidence="9 10">
    <name type="scientific">Glossina austeni</name>
    <name type="common">Savannah tsetse fly</name>
    <dbReference type="NCBI Taxonomy" id="7395"/>
    <lineage>
        <taxon>Eukaryota</taxon>
        <taxon>Metazoa</taxon>
        <taxon>Ecdysozoa</taxon>
        <taxon>Arthropoda</taxon>
        <taxon>Hexapoda</taxon>
        <taxon>Insecta</taxon>
        <taxon>Pterygota</taxon>
        <taxon>Neoptera</taxon>
        <taxon>Endopterygota</taxon>
        <taxon>Diptera</taxon>
        <taxon>Brachycera</taxon>
        <taxon>Muscomorpha</taxon>
        <taxon>Hippoboscoidea</taxon>
        <taxon>Glossinidae</taxon>
        <taxon>Glossina</taxon>
    </lineage>
</organism>
<dbReference type="InterPro" id="IPR050590">
    <property type="entry name" value="Exosome_comp_Rrp42_subfam"/>
</dbReference>
<dbReference type="GO" id="GO:0035925">
    <property type="term" value="F:mRNA 3'-UTR AU-rich region binding"/>
    <property type="evidence" value="ECO:0007669"/>
    <property type="project" value="TreeGrafter"/>
</dbReference>
<reference evidence="9" key="1">
    <citation type="submission" date="2020-05" db="UniProtKB">
        <authorList>
            <consortium name="EnsemblMetazoa"/>
        </authorList>
    </citation>
    <scope>IDENTIFICATION</scope>
    <source>
        <strain evidence="9">TTRI</strain>
    </source>
</reference>
<dbReference type="GO" id="GO:0005730">
    <property type="term" value="C:nucleolus"/>
    <property type="evidence" value="ECO:0007669"/>
    <property type="project" value="UniProtKB-SubCell"/>
</dbReference>
<dbReference type="STRING" id="7395.A0A1A9UI53"/>